<keyword evidence="2" id="KW-1185">Reference proteome</keyword>
<dbReference type="KEGG" id="alj:G8D99_04330"/>
<evidence type="ECO:0000313" key="2">
    <source>
        <dbReference type="Proteomes" id="UP000501939"/>
    </source>
</evidence>
<dbReference type="Pfam" id="PF14518">
    <property type="entry name" value="Haem_oxygenas_2"/>
    <property type="match status" value="1"/>
</dbReference>
<dbReference type="EMBL" id="CP049916">
    <property type="protein sequence ID" value="QIO08320.1"/>
    <property type="molecule type" value="Genomic_DNA"/>
</dbReference>
<dbReference type="Gene3D" id="1.20.910.10">
    <property type="entry name" value="Heme oxygenase-like"/>
    <property type="match status" value="1"/>
</dbReference>
<dbReference type="SMART" id="SM01236">
    <property type="entry name" value="Haem_oxygenase_2"/>
    <property type="match status" value="1"/>
</dbReference>
<dbReference type="Proteomes" id="UP000501939">
    <property type="component" value="Chromosome"/>
</dbReference>
<proteinExistence type="predicted"/>
<evidence type="ECO:0000313" key="1">
    <source>
        <dbReference type="EMBL" id="QIO08320.1"/>
    </source>
</evidence>
<accession>A0A6G8S2J7</accession>
<reference evidence="1 2" key="1">
    <citation type="submission" date="2020-03" db="EMBL/GenBank/DDBJ databases">
        <authorList>
            <person name="Zhu W."/>
        </authorList>
    </citation>
    <scope>NUCLEOTIDE SEQUENCE [LARGE SCALE GENOMIC DNA]</scope>
    <source>
        <strain evidence="1 2">185</strain>
    </source>
</reference>
<name>A0A6G8S2J7_9GAMM</name>
<gene>
    <name evidence="1" type="ORF">G8D99_04330</name>
</gene>
<dbReference type="InterPro" id="IPR016084">
    <property type="entry name" value="Haem_Oase-like_multi-hlx"/>
</dbReference>
<sequence length="487" mass="56041">MRLTESIPLIHSSQHTSQTHLAKQDAVPSYAQLFDLFLDPMVSTQLKQQQSTLFLKQQLQQIHFNEQSLPQDIHQIGNFLTTQHDQNCQLFQQYLERRQQGGTREYFYSPSAAYDFLIKVAPVKRVDGSWLYSTTQYAEHPHLHDLILIYLEELGLGSAQANHVCMYNQLLEQLKLSKFVDLLEDAYFYQPAIQLALAYAGQDMLPEIIGFNLGYEQLPLHLLISNYELRELGIDPQYFNVHITIDNAESGHASSALDALYRLAPFYPADEFIERVRKGYALNDCGISSTEVINNIDLKALTLKVMQNKALVGQSIHSDRCQFKGRSINQWLSHPDDVAEFLDLLIEKNWIKLNQDPTESRFWNMIQSADGKMFGVFSSAERQIIYDWISNPAQDPQYAPTSKIKTAISVRSQHSSPPDHLKHFSNLKDQLDIDQLNTQLNQADSYSEKVNILHPYLAPHMHHQTLGLWATRKYTQLLFPQELNTTF</sequence>
<dbReference type="AlphaFoldDB" id="A0A6G8S2J7"/>
<organism evidence="1 2">
    <name type="scientific">Acinetobacter lanii</name>
    <dbReference type="NCBI Taxonomy" id="2715163"/>
    <lineage>
        <taxon>Bacteria</taxon>
        <taxon>Pseudomonadati</taxon>
        <taxon>Pseudomonadota</taxon>
        <taxon>Gammaproteobacteria</taxon>
        <taxon>Moraxellales</taxon>
        <taxon>Moraxellaceae</taxon>
        <taxon>Acinetobacter</taxon>
    </lineage>
</organism>
<protein>
    <submittedName>
        <fullName evidence="1">Iron-containing redox enzyme family protein</fullName>
    </submittedName>
</protein>
<dbReference type="RefSeq" id="WP_166322957.1">
    <property type="nucleotide sequence ID" value="NZ_CP049916.1"/>
</dbReference>